<dbReference type="AlphaFoldDB" id="A0A409YJK1"/>
<sequence>MGSTSANALYIDLSHTRSKSDNVDVELDSREPYTIQNPRMAIAIAIGSSHHPTESALTTLSLNDPCLDTDDDIDAQNTMRNENVFENTGLQLELVKRGTGEPKPMSRRKRRKKYRGLAYDPNS</sequence>
<evidence type="ECO:0000313" key="2">
    <source>
        <dbReference type="EMBL" id="PPR03233.1"/>
    </source>
</evidence>
<proteinExistence type="predicted"/>
<evidence type="ECO:0000313" key="3">
    <source>
        <dbReference type="Proteomes" id="UP000284842"/>
    </source>
</evidence>
<accession>A0A409YJK1</accession>
<gene>
    <name evidence="2" type="ORF">CVT24_012752</name>
</gene>
<protein>
    <submittedName>
        <fullName evidence="2">Uncharacterized protein</fullName>
    </submittedName>
</protein>
<name>A0A409YJK1_9AGAR</name>
<organism evidence="2 3">
    <name type="scientific">Panaeolus cyanescens</name>
    <dbReference type="NCBI Taxonomy" id="181874"/>
    <lineage>
        <taxon>Eukaryota</taxon>
        <taxon>Fungi</taxon>
        <taxon>Dikarya</taxon>
        <taxon>Basidiomycota</taxon>
        <taxon>Agaricomycotina</taxon>
        <taxon>Agaricomycetes</taxon>
        <taxon>Agaricomycetidae</taxon>
        <taxon>Agaricales</taxon>
        <taxon>Agaricineae</taxon>
        <taxon>Galeropsidaceae</taxon>
        <taxon>Panaeolus</taxon>
    </lineage>
</organism>
<evidence type="ECO:0000256" key="1">
    <source>
        <dbReference type="SAM" id="MobiDB-lite"/>
    </source>
</evidence>
<keyword evidence="3" id="KW-1185">Reference proteome</keyword>
<feature type="compositionally biased region" description="Basic residues" evidence="1">
    <location>
        <begin position="105"/>
        <end position="115"/>
    </location>
</feature>
<dbReference type="EMBL" id="NHTK01001090">
    <property type="protein sequence ID" value="PPR03233.1"/>
    <property type="molecule type" value="Genomic_DNA"/>
</dbReference>
<comment type="caution">
    <text evidence="2">The sequence shown here is derived from an EMBL/GenBank/DDBJ whole genome shotgun (WGS) entry which is preliminary data.</text>
</comment>
<dbReference type="InParanoid" id="A0A409YJK1"/>
<reference evidence="2 3" key="1">
    <citation type="journal article" date="2018" name="Evol. Lett.">
        <title>Horizontal gene cluster transfer increased hallucinogenic mushroom diversity.</title>
        <authorList>
            <person name="Reynolds H.T."/>
            <person name="Vijayakumar V."/>
            <person name="Gluck-Thaler E."/>
            <person name="Korotkin H.B."/>
            <person name="Matheny P.B."/>
            <person name="Slot J.C."/>
        </authorList>
    </citation>
    <scope>NUCLEOTIDE SEQUENCE [LARGE SCALE GENOMIC DNA]</scope>
    <source>
        <strain evidence="2 3">2629</strain>
    </source>
</reference>
<dbReference type="Proteomes" id="UP000284842">
    <property type="component" value="Unassembled WGS sequence"/>
</dbReference>
<feature type="region of interest" description="Disordered" evidence="1">
    <location>
        <begin position="96"/>
        <end position="123"/>
    </location>
</feature>